<dbReference type="eggNOG" id="ENOG502SICY">
    <property type="taxonomic scope" value="Eukaryota"/>
</dbReference>
<evidence type="ECO:0000256" key="1">
    <source>
        <dbReference type="SAM" id="MobiDB-lite"/>
    </source>
</evidence>
<feature type="region of interest" description="Disordered" evidence="1">
    <location>
        <begin position="587"/>
        <end position="607"/>
    </location>
</feature>
<feature type="compositionally biased region" description="Basic and acidic residues" evidence="1">
    <location>
        <begin position="20"/>
        <end position="38"/>
    </location>
</feature>
<accession>Q2HHU0</accession>
<feature type="compositionally biased region" description="Polar residues" evidence="1">
    <location>
        <begin position="591"/>
        <end position="607"/>
    </location>
</feature>
<proteinExistence type="predicted"/>
<dbReference type="OMA" id="HEYARIL"/>
<evidence type="ECO:0000313" key="4">
    <source>
        <dbReference type="Proteomes" id="UP000001056"/>
    </source>
</evidence>
<feature type="domain" description="Heterokaryon incompatibility" evidence="2">
    <location>
        <begin position="204"/>
        <end position="366"/>
    </location>
</feature>
<dbReference type="PANTHER" id="PTHR33112:SF16">
    <property type="entry name" value="HETEROKARYON INCOMPATIBILITY DOMAIN-CONTAINING PROTEIN"/>
    <property type="match status" value="1"/>
</dbReference>
<dbReference type="HOGENOM" id="CLU_002639_3_1_1"/>
<dbReference type="OrthoDB" id="5362512at2759"/>
<dbReference type="Proteomes" id="UP000001056">
    <property type="component" value="Unassembled WGS sequence"/>
</dbReference>
<dbReference type="PANTHER" id="PTHR33112">
    <property type="entry name" value="DOMAIN PROTEIN, PUTATIVE-RELATED"/>
    <property type="match status" value="1"/>
</dbReference>
<evidence type="ECO:0000259" key="2">
    <source>
        <dbReference type="Pfam" id="PF06985"/>
    </source>
</evidence>
<dbReference type="Pfam" id="PF06985">
    <property type="entry name" value="HET"/>
    <property type="match status" value="1"/>
</dbReference>
<keyword evidence="4" id="KW-1185">Reference proteome</keyword>
<evidence type="ECO:0000313" key="3">
    <source>
        <dbReference type="EMBL" id="EAQ91979.1"/>
    </source>
</evidence>
<name>Q2HHU0_CHAGB</name>
<dbReference type="VEuPathDB" id="FungiDB:CHGG_00214"/>
<dbReference type="STRING" id="306901.Q2HHU0"/>
<dbReference type="InterPro" id="IPR010730">
    <property type="entry name" value="HET"/>
</dbReference>
<dbReference type="GeneID" id="4387759"/>
<dbReference type="InParanoid" id="Q2HHU0"/>
<protein>
    <recommendedName>
        <fullName evidence="2">Heterokaryon incompatibility domain-containing protein</fullName>
    </recommendedName>
</protein>
<dbReference type="RefSeq" id="XP_001219435.1">
    <property type="nucleotide sequence ID" value="XM_001219434.1"/>
</dbReference>
<dbReference type="AlphaFoldDB" id="Q2HHU0"/>
<dbReference type="EMBL" id="CH408029">
    <property type="protein sequence ID" value="EAQ91979.1"/>
    <property type="molecule type" value="Genomic_DNA"/>
</dbReference>
<gene>
    <name evidence="3" type="ORF">CHGG_00214</name>
</gene>
<organism evidence="3 4">
    <name type="scientific">Chaetomium globosum (strain ATCC 6205 / CBS 148.51 / DSM 1962 / NBRC 6347 / NRRL 1970)</name>
    <name type="common">Soil fungus</name>
    <dbReference type="NCBI Taxonomy" id="306901"/>
    <lineage>
        <taxon>Eukaryota</taxon>
        <taxon>Fungi</taxon>
        <taxon>Dikarya</taxon>
        <taxon>Ascomycota</taxon>
        <taxon>Pezizomycotina</taxon>
        <taxon>Sordariomycetes</taxon>
        <taxon>Sordariomycetidae</taxon>
        <taxon>Sordariales</taxon>
        <taxon>Chaetomiaceae</taxon>
        <taxon>Chaetomium</taxon>
    </lineage>
</organism>
<reference evidence="4" key="1">
    <citation type="journal article" date="2015" name="Genome Announc.">
        <title>Draft genome sequence of the cellulolytic fungus Chaetomium globosum.</title>
        <authorList>
            <person name="Cuomo C.A."/>
            <person name="Untereiner W.A."/>
            <person name="Ma L.-J."/>
            <person name="Grabherr M."/>
            <person name="Birren B.W."/>
        </authorList>
    </citation>
    <scope>NUCLEOTIDE SEQUENCE [LARGE SCALE GENOMIC DNA]</scope>
    <source>
        <strain evidence="4">ATCC 6205 / CBS 148.51 / DSM 1962 / NBRC 6347 / NRRL 1970</strain>
    </source>
</reference>
<feature type="region of interest" description="Disordered" evidence="1">
    <location>
        <begin position="1"/>
        <end position="44"/>
    </location>
</feature>
<sequence length="607" mass="67401">MPKRDHLRNLLSSVPGPWKQKQERAQADAGKEALHESESGTPTPAICEQCRNLDPDDPEFGDLFLWTSRLAGTSPASCHFCQFIYDAATAMVPSLASDSEIHASVESDPPRKRLDFRFGGRLMVRVYVRPDHERNLPTNNIGKDNDPFAFISAQLQNCKQNHPGCSQRRPDFQPTRLIHCPDNTEQLRLVELGPVPGISSPVEYVALSYCWGASASFKTTQKNIDEHKQGFRISELPQTLQDAVTVARQLGIEYIWIDAICIVQGDAADWEKESGMMADIYNNAYVTIAALSAAASADGFLACKRNPLQISRSWSEEHGVTTTLVAQEKIRTGLHASALRNDWGPTMGTQEGDFDPVQTRGWCFQEEILSRRYIAFSRQEMQWSCRSSSTCQCGSLDHDAGSVRRGPTSMQSDPFRFWADEVLLFYTQRTLSFSTDKLPAISGLARAIQRTTSADYVAGIWLQDLTRSLNWKPQDDIKPCPPEYRAPSFSWASIDSPICTPTAPDPLPDLVSLVSWVVEPKRQDPLGEIKYASLTLCGFVHPATVTHQPGSYSGFEFRVNVAGQKAILEDDTTLVKFKTEGPDGAGFWSFDSVNPPRTTGLSDSPPT</sequence>